<keyword evidence="2 4" id="KW-0012">Acyltransferase</keyword>
<gene>
    <name evidence="4" type="ORF">ACFQIC_08405</name>
</gene>
<evidence type="ECO:0000256" key="2">
    <source>
        <dbReference type="ARBA" id="ARBA00023315"/>
    </source>
</evidence>
<dbReference type="RefSeq" id="WP_204709943.1">
    <property type="nucleotide sequence ID" value="NZ_JBHSZV010000020.1"/>
</dbReference>
<proteinExistence type="predicted"/>
<dbReference type="GO" id="GO:0016746">
    <property type="term" value="F:acyltransferase activity"/>
    <property type="evidence" value="ECO:0007669"/>
    <property type="project" value="UniProtKB-KW"/>
</dbReference>
<dbReference type="PANTHER" id="PTHR43877">
    <property type="entry name" value="AMINOALKYLPHOSPHONATE N-ACETYLTRANSFERASE-RELATED-RELATED"/>
    <property type="match status" value="1"/>
</dbReference>
<accession>A0ABW2EMX3</accession>
<dbReference type="PANTHER" id="PTHR43877:SF2">
    <property type="entry name" value="AMINOALKYLPHOSPHONATE N-ACETYLTRANSFERASE-RELATED"/>
    <property type="match status" value="1"/>
</dbReference>
<dbReference type="CDD" id="cd04301">
    <property type="entry name" value="NAT_SF"/>
    <property type="match status" value="1"/>
</dbReference>
<dbReference type="Pfam" id="PF00583">
    <property type="entry name" value="Acetyltransf_1"/>
    <property type="match status" value="1"/>
</dbReference>
<keyword evidence="1 4" id="KW-0808">Transferase</keyword>
<evidence type="ECO:0000256" key="1">
    <source>
        <dbReference type="ARBA" id="ARBA00022679"/>
    </source>
</evidence>
<name>A0ABW2EMX3_9BACI</name>
<protein>
    <submittedName>
        <fullName evidence="4">GNAT family N-acetyltransferase</fullName>
        <ecNumber evidence="4">2.3.-.-</ecNumber>
    </submittedName>
</protein>
<dbReference type="InterPro" id="IPR050832">
    <property type="entry name" value="Bact_Acetyltransf"/>
</dbReference>
<dbReference type="InterPro" id="IPR000182">
    <property type="entry name" value="GNAT_dom"/>
</dbReference>
<evidence type="ECO:0000259" key="3">
    <source>
        <dbReference type="PROSITE" id="PS51186"/>
    </source>
</evidence>
<sequence>MIREVDVHDAEPLSFLMGELGYPTNRRDMKVRLQTILADDSYQTYVYQEEKRLLGMIGMSYSLAYHTTGTHVRVISFVVEESSQGKGIGRLLMEKAEDWARMKKANRLILNSGNRKERKGAHSVYEKLGFEGKATGFYKDI</sequence>
<dbReference type="EC" id="2.3.-.-" evidence="4"/>
<dbReference type="EMBL" id="JBHSZV010000020">
    <property type="protein sequence ID" value="MFC7061877.1"/>
    <property type="molecule type" value="Genomic_DNA"/>
</dbReference>
<reference evidence="5" key="1">
    <citation type="journal article" date="2019" name="Int. J. Syst. Evol. Microbiol.">
        <title>The Global Catalogue of Microorganisms (GCM) 10K type strain sequencing project: providing services to taxonomists for standard genome sequencing and annotation.</title>
        <authorList>
            <consortium name="The Broad Institute Genomics Platform"/>
            <consortium name="The Broad Institute Genome Sequencing Center for Infectious Disease"/>
            <person name="Wu L."/>
            <person name="Ma J."/>
        </authorList>
    </citation>
    <scope>NUCLEOTIDE SEQUENCE [LARGE SCALE GENOMIC DNA]</scope>
    <source>
        <strain evidence="5">CGMCC 4.1621</strain>
    </source>
</reference>
<dbReference type="PROSITE" id="PS51186">
    <property type="entry name" value="GNAT"/>
    <property type="match status" value="1"/>
</dbReference>
<dbReference type="Gene3D" id="3.40.630.30">
    <property type="match status" value="1"/>
</dbReference>
<dbReference type="InterPro" id="IPR016181">
    <property type="entry name" value="Acyl_CoA_acyltransferase"/>
</dbReference>
<keyword evidence="5" id="KW-1185">Reference proteome</keyword>
<dbReference type="Proteomes" id="UP001596410">
    <property type="component" value="Unassembled WGS sequence"/>
</dbReference>
<organism evidence="4 5">
    <name type="scientific">Halobacillus seohaensis</name>
    <dbReference type="NCBI Taxonomy" id="447421"/>
    <lineage>
        <taxon>Bacteria</taxon>
        <taxon>Bacillati</taxon>
        <taxon>Bacillota</taxon>
        <taxon>Bacilli</taxon>
        <taxon>Bacillales</taxon>
        <taxon>Bacillaceae</taxon>
        <taxon>Halobacillus</taxon>
    </lineage>
</organism>
<comment type="caution">
    <text evidence="4">The sequence shown here is derived from an EMBL/GenBank/DDBJ whole genome shotgun (WGS) entry which is preliminary data.</text>
</comment>
<evidence type="ECO:0000313" key="4">
    <source>
        <dbReference type="EMBL" id="MFC7061877.1"/>
    </source>
</evidence>
<feature type="domain" description="N-acetyltransferase" evidence="3">
    <location>
        <begin position="1"/>
        <end position="141"/>
    </location>
</feature>
<dbReference type="SUPFAM" id="SSF55729">
    <property type="entry name" value="Acyl-CoA N-acyltransferases (Nat)"/>
    <property type="match status" value="1"/>
</dbReference>
<evidence type="ECO:0000313" key="5">
    <source>
        <dbReference type="Proteomes" id="UP001596410"/>
    </source>
</evidence>